<evidence type="ECO:0000313" key="18">
    <source>
        <dbReference type="EMBL" id="RNA13317.1"/>
    </source>
</evidence>
<gene>
    <name evidence="18" type="ORF">BpHYR1_004268</name>
</gene>
<keyword evidence="19" id="KW-1185">Reference proteome</keyword>
<evidence type="ECO:0000256" key="1">
    <source>
        <dbReference type="ARBA" id="ARBA00004200"/>
    </source>
</evidence>
<evidence type="ECO:0000256" key="3">
    <source>
        <dbReference type="ARBA" id="ARBA00022692"/>
    </source>
</evidence>
<dbReference type="FunFam" id="1.10.238.10:FF:000011">
    <property type="entry name" value="Mitochondrial Rho GTPase"/>
    <property type="match status" value="1"/>
</dbReference>
<evidence type="ECO:0000256" key="5">
    <source>
        <dbReference type="ARBA" id="ARBA00022737"/>
    </source>
</evidence>
<reference evidence="18 19" key="1">
    <citation type="journal article" date="2018" name="Sci. Rep.">
        <title>Genomic signatures of local adaptation to the degree of environmental predictability in rotifers.</title>
        <authorList>
            <person name="Franch-Gras L."/>
            <person name="Hahn C."/>
            <person name="Garcia-Roger E.M."/>
            <person name="Carmona M.J."/>
            <person name="Serra M."/>
            <person name="Gomez A."/>
        </authorList>
    </citation>
    <scope>NUCLEOTIDE SEQUENCE [LARGE SCALE GENOMIC DNA]</scope>
    <source>
        <strain evidence="18">HYR1</strain>
    </source>
</reference>
<keyword evidence="7 14" id="KW-1000">Mitochondrion outer membrane</keyword>
<dbReference type="InterPro" id="IPR001806">
    <property type="entry name" value="Small_GTPase"/>
</dbReference>
<keyword evidence="12 14" id="KW-0342">GTP-binding</keyword>
<comment type="similarity">
    <text evidence="2 14">Belongs to the mitochondrial Rho GTPase family.</text>
</comment>
<evidence type="ECO:0000259" key="16">
    <source>
        <dbReference type="PROSITE" id="PS50222"/>
    </source>
</evidence>
<dbReference type="OrthoDB" id="10020961at2759"/>
<dbReference type="Pfam" id="PF08356">
    <property type="entry name" value="EF_assoc_2"/>
    <property type="match status" value="1"/>
</dbReference>
<dbReference type="PANTHER" id="PTHR46819:SF1">
    <property type="entry name" value="EF-HAND CALCIUM-BINDING DOMAIN-CONTAINING PROTEIN 7"/>
    <property type="match status" value="1"/>
</dbReference>
<dbReference type="PANTHER" id="PTHR46819">
    <property type="entry name" value="EF-HAND CALCIUM-BINDING DOMAIN-CONTAINING PROTEIN 7"/>
    <property type="match status" value="1"/>
</dbReference>
<dbReference type="GO" id="GO:0005525">
    <property type="term" value="F:GTP binding"/>
    <property type="evidence" value="ECO:0007669"/>
    <property type="project" value="UniProtKB-KW"/>
</dbReference>
<comment type="function">
    <text evidence="14">Mitochondrial GTPase involved in mitochondrial trafficking. Probably involved in control of anterograde transport of mitochondria and their subcellular distribution.</text>
</comment>
<feature type="domain" description="EF-hand" evidence="16">
    <location>
        <begin position="329"/>
        <end position="364"/>
    </location>
</feature>
<dbReference type="InterPro" id="IPR013567">
    <property type="entry name" value="EF_hand_assoc_2"/>
</dbReference>
<comment type="caution">
    <text evidence="18">The sequence shown here is derived from an EMBL/GenBank/DDBJ whole genome shotgun (WGS) entry which is preliminary data.</text>
</comment>
<dbReference type="InterPro" id="IPR020860">
    <property type="entry name" value="MIRO_dom"/>
</dbReference>
<dbReference type="PROSITE" id="PS50222">
    <property type="entry name" value="EF_HAND_2"/>
    <property type="match status" value="1"/>
</dbReference>
<dbReference type="GO" id="GO:0005741">
    <property type="term" value="C:mitochondrial outer membrane"/>
    <property type="evidence" value="ECO:0007669"/>
    <property type="project" value="UniProtKB-SubCell"/>
</dbReference>
<keyword evidence="3 15" id="KW-0812">Transmembrane</keyword>
<evidence type="ECO:0000256" key="2">
    <source>
        <dbReference type="ARBA" id="ARBA00007981"/>
    </source>
</evidence>
<evidence type="ECO:0000256" key="14">
    <source>
        <dbReference type="PIRNR" id="PIRNR037488"/>
    </source>
</evidence>
<dbReference type="SMART" id="SM00173">
    <property type="entry name" value="RAS"/>
    <property type="match status" value="1"/>
</dbReference>
<accession>A0A3M7QPF3</accession>
<dbReference type="GO" id="GO:0007005">
    <property type="term" value="P:mitochondrion organization"/>
    <property type="evidence" value="ECO:0007669"/>
    <property type="project" value="InterPro"/>
</dbReference>
<sequence>MNKELKEVRILMLGESGVGKTSLILSLVSEQFLDDTQDPNFDLPAKLEPITIPAEVTLEKIPGVIIDFSFREQNEQDLIDEIEKSSVICLVYSIENEDSKHKLSSFWLPKIEEIEDARFNSNSSFQDQNQFKRPIVLVGNKTDTDIERTSPTQDSVITQLVRSHSQIETCIMCSAKTLKNVPEVFYYAQKSVLYPTAPVFDVDKKQLTPLGIKCFTRIFKLCDMDNDGRLNDSELNEFQIRCFGVRLNSSSLQEVKSLLALNSENLIENEITLKGFLHLQMLFFKKGRHETSWTVLKKYGYSKNLSLSQDYTSINLKIPDSCSIELSQKCYEFLQFLFNKFDKNKDGCLSQKELEELFSVCPIMPWGKDVHNTVETDINGRITYCGYLSQWILTTYFDIKTSTEHLAYLGYNNFYDENLNSAYIVGQKKLISQRNKHSEMFFYAMFMDEKNVEKQTAFLQGLLGRDLVQQAAIRSDDITRWSCNLVQFQNIEKYLILKEINSSDLEMHEAYPPDVVVLLYDLTDPNSFSFIADIFLSVYKDRPIPCVIVGTKCDQTEIEQKYPINAEKFAELYKLPPPQLFSASSDMLPSCDIFPKLVAIASYPKMYPMRSQIWSFFQRIGAAAQAATMHRKKARSEQTNISSNASIFSQLPFFSRNQNKKHRPGSFYNPDSMIFRYTFLTATCLTMAFLLLKLIKKR</sequence>
<dbReference type="SMART" id="SM00054">
    <property type="entry name" value="EFh"/>
    <property type="match status" value="2"/>
</dbReference>
<dbReference type="GO" id="GO:0005509">
    <property type="term" value="F:calcium ion binding"/>
    <property type="evidence" value="ECO:0007669"/>
    <property type="project" value="InterPro"/>
</dbReference>
<dbReference type="EC" id="3.6.5.-" evidence="14"/>
<dbReference type="Gene3D" id="3.40.50.300">
    <property type="entry name" value="P-loop containing nucleotide triphosphate hydrolases"/>
    <property type="match status" value="2"/>
</dbReference>
<evidence type="ECO:0000256" key="4">
    <source>
        <dbReference type="ARBA" id="ARBA00022723"/>
    </source>
</evidence>
<organism evidence="18 19">
    <name type="scientific">Brachionus plicatilis</name>
    <name type="common">Marine rotifer</name>
    <name type="synonym">Brachionus muelleri</name>
    <dbReference type="NCBI Taxonomy" id="10195"/>
    <lineage>
        <taxon>Eukaryota</taxon>
        <taxon>Metazoa</taxon>
        <taxon>Spiralia</taxon>
        <taxon>Gnathifera</taxon>
        <taxon>Rotifera</taxon>
        <taxon>Eurotatoria</taxon>
        <taxon>Monogononta</taxon>
        <taxon>Pseudotrocha</taxon>
        <taxon>Ploima</taxon>
        <taxon>Brachionidae</taxon>
        <taxon>Brachionus</taxon>
    </lineage>
</organism>
<proteinExistence type="inferred from homology"/>
<keyword evidence="13 14" id="KW-0472">Membrane</keyword>
<dbReference type="Proteomes" id="UP000276133">
    <property type="component" value="Unassembled WGS sequence"/>
</dbReference>
<evidence type="ECO:0000256" key="7">
    <source>
        <dbReference type="ARBA" id="ARBA00022787"/>
    </source>
</evidence>
<name>A0A3M7QPF3_BRAPC</name>
<evidence type="ECO:0000259" key="17">
    <source>
        <dbReference type="PROSITE" id="PS51423"/>
    </source>
</evidence>
<keyword evidence="11 14" id="KW-0496">Mitochondrion</keyword>
<dbReference type="InterPro" id="IPR052266">
    <property type="entry name" value="Miro-EF-hand_domain"/>
</dbReference>
<dbReference type="SMART" id="SM00174">
    <property type="entry name" value="RHO"/>
    <property type="match status" value="1"/>
</dbReference>
<dbReference type="SUPFAM" id="SSF52540">
    <property type="entry name" value="P-loop containing nucleoside triphosphate hydrolases"/>
    <property type="match status" value="2"/>
</dbReference>
<evidence type="ECO:0000313" key="19">
    <source>
        <dbReference type="Proteomes" id="UP000276133"/>
    </source>
</evidence>
<evidence type="ECO:0000256" key="6">
    <source>
        <dbReference type="ARBA" id="ARBA00022741"/>
    </source>
</evidence>
<dbReference type="Gene3D" id="1.10.238.10">
    <property type="entry name" value="EF-hand"/>
    <property type="match status" value="2"/>
</dbReference>
<evidence type="ECO:0000256" key="10">
    <source>
        <dbReference type="ARBA" id="ARBA00022989"/>
    </source>
</evidence>
<dbReference type="Pfam" id="PF00071">
    <property type="entry name" value="Ras"/>
    <property type="match status" value="1"/>
</dbReference>
<dbReference type="Pfam" id="PF13405">
    <property type="entry name" value="EF-hand_6"/>
    <property type="match status" value="1"/>
</dbReference>
<keyword evidence="9 14" id="KW-0106">Calcium</keyword>
<dbReference type="Pfam" id="PF08355">
    <property type="entry name" value="EF_assoc_1"/>
    <property type="match status" value="1"/>
</dbReference>
<keyword evidence="10 15" id="KW-1133">Transmembrane helix</keyword>
<keyword evidence="8 14" id="KW-0378">Hydrolase</keyword>
<evidence type="ECO:0000256" key="12">
    <source>
        <dbReference type="ARBA" id="ARBA00023134"/>
    </source>
</evidence>
<dbReference type="InterPro" id="IPR021181">
    <property type="entry name" value="Miro"/>
</dbReference>
<dbReference type="GO" id="GO:0003924">
    <property type="term" value="F:GTPase activity"/>
    <property type="evidence" value="ECO:0007669"/>
    <property type="project" value="InterPro"/>
</dbReference>
<feature type="domain" description="Miro" evidence="17">
    <location>
        <begin position="5"/>
        <end position="194"/>
    </location>
</feature>
<dbReference type="STRING" id="10195.A0A3M7QPF3"/>
<dbReference type="InterPro" id="IPR011992">
    <property type="entry name" value="EF-hand-dom_pair"/>
</dbReference>
<evidence type="ECO:0000256" key="13">
    <source>
        <dbReference type="ARBA" id="ARBA00023136"/>
    </source>
</evidence>
<feature type="transmembrane region" description="Helical" evidence="15">
    <location>
        <begin position="674"/>
        <end position="695"/>
    </location>
</feature>
<dbReference type="PRINTS" id="PR00449">
    <property type="entry name" value="RASTRNSFRMNG"/>
</dbReference>
<dbReference type="PIRSF" id="PIRSF037488">
    <property type="entry name" value="Mt_Rho_GTPase"/>
    <property type="match status" value="1"/>
</dbReference>
<protein>
    <recommendedName>
        <fullName evidence="14">Mitochondrial Rho GTPase</fullName>
        <ecNumber evidence="14">3.6.5.-</ecNumber>
    </recommendedName>
</protein>
<dbReference type="InterPro" id="IPR013566">
    <property type="entry name" value="EF_hand_assoc_1"/>
</dbReference>
<comment type="subcellular location">
    <subcellularLocation>
        <location evidence="1 14">Mitochondrion outer membrane</location>
        <topology evidence="1 14">Single-pass type IV membrane protein</topology>
    </subcellularLocation>
</comment>
<keyword evidence="5" id="KW-0677">Repeat</keyword>
<evidence type="ECO:0000256" key="15">
    <source>
        <dbReference type="SAM" id="Phobius"/>
    </source>
</evidence>
<keyword evidence="6 14" id="KW-0547">Nucleotide-binding</keyword>
<evidence type="ECO:0000256" key="11">
    <source>
        <dbReference type="ARBA" id="ARBA00023128"/>
    </source>
</evidence>
<dbReference type="SMART" id="SM00175">
    <property type="entry name" value="RAB"/>
    <property type="match status" value="1"/>
</dbReference>
<evidence type="ECO:0000256" key="8">
    <source>
        <dbReference type="ARBA" id="ARBA00022801"/>
    </source>
</evidence>
<dbReference type="InterPro" id="IPR027417">
    <property type="entry name" value="P-loop_NTPase"/>
</dbReference>
<dbReference type="InterPro" id="IPR018247">
    <property type="entry name" value="EF_Hand_1_Ca_BS"/>
</dbReference>
<keyword evidence="4" id="KW-0479">Metal-binding</keyword>
<dbReference type="AlphaFoldDB" id="A0A3M7QPF3"/>
<evidence type="ECO:0000256" key="9">
    <source>
        <dbReference type="ARBA" id="ARBA00022837"/>
    </source>
</evidence>
<dbReference type="EMBL" id="REGN01005448">
    <property type="protein sequence ID" value="RNA13317.1"/>
    <property type="molecule type" value="Genomic_DNA"/>
</dbReference>
<dbReference type="InterPro" id="IPR002048">
    <property type="entry name" value="EF_hand_dom"/>
</dbReference>
<dbReference type="PROSITE" id="PS51423">
    <property type="entry name" value="MIRO"/>
    <property type="match status" value="1"/>
</dbReference>
<dbReference type="PROSITE" id="PS51419">
    <property type="entry name" value="RAB"/>
    <property type="match status" value="1"/>
</dbReference>
<dbReference type="SUPFAM" id="SSF47473">
    <property type="entry name" value="EF-hand"/>
    <property type="match status" value="1"/>
</dbReference>
<dbReference type="PROSITE" id="PS00018">
    <property type="entry name" value="EF_HAND_1"/>
    <property type="match status" value="2"/>
</dbReference>